<evidence type="ECO:0000313" key="1">
    <source>
        <dbReference type="EMBL" id="VEF12384.1"/>
    </source>
</evidence>
<accession>A0A448DZY0</accession>
<name>A0A448DZY0_PSEFL</name>
<evidence type="ECO:0000313" key="2">
    <source>
        <dbReference type="Proteomes" id="UP000281909"/>
    </source>
</evidence>
<dbReference type="EMBL" id="LR134318">
    <property type="protein sequence ID" value="VEF12384.1"/>
    <property type="molecule type" value="Genomic_DNA"/>
</dbReference>
<dbReference type="AlphaFoldDB" id="A0A448DZY0"/>
<reference evidence="1 2" key="1">
    <citation type="submission" date="2018-12" db="EMBL/GenBank/DDBJ databases">
        <authorList>
            <consortium name="Pathogen Informatics"/>
        </authorList>
    </citation>
    <scope>NUCLEOTIDE SEQUENCE [LARGE SCALE GENOMIC DNA]</scope>
    <source>
        <strain evidence="1 2">NCTC9428</strain>
    </source>
</reference>
<sequence>MVSQGRFELPAFPLGGGIHNPVIQPLSLYIIDLMYGYVWLRLAKSIILPP</sequence>
<protein>
    <submittedName>
        <fullName evidence="1">Uncharacterized protein</fullName>
    </submittedName>
</protein>
<proteinExistence type="predicted"/>
<organism evidence="1 2">
    <name type="scientific">Pseudomonas fluorescens</name>
    <dbReference type="NCBI Taxonomy" id="294"/>
    <lineage>
        <taxon>Bacteria</taxon>
        <taxon>Pseudomonadati</taxon>
        <taxon>Pseudomonadota</taxon>
        <taxon>Gammaproteobacteria</taxon>
        <taxon>Pseudomonadales</taxon>
        <taxon>Pseudomonadaceae</taxon>
        <taxon>Pseudomonas</taxon>
    </lineage>
</organism>
<gene>
    <name evidence="1" type="ORF">NCTC9428_04032</name>
</gene>
<dbReference type="Proteomes" id="UP000281909">
    <property type="component" value="Chromosome"/>
</dbReference>